<name>G4YK73_PHYSP</name>
<sequence length="432" mass="49048">VLHIAQLLKAVQQLDASIDCMLARLYQQRGSVEAAQFWRKKLYRPPLLSVFDQNNVKLWEAMADRFFDNDLCVFAADFYAQAMAADSGNDFVPSIRFRYRYLVSLMSFPRSQTRTGLRGKVSAPSSTSPSPTRKPYTSDTMRKKTQVIPSRDISTEPGKKTNANGIDTRNNAPTIDETSITARRREYVTTRAAMKKSSEFCKQSPTKRSPRGLRRPKGSTHADPTYERPRSAQSTKLSARDEQGMTRSSSTSLLDVYPLQLPRTEDFVAACGREPGFADLDLDEVSEFARLAHYRARVLAGKHARVDSLDTAKVKPQWLQDLERAVTLVGTQQQRNLISGKVVVEADSIAHLSEVHTRVVLQITTLCRQYTRDFGESSFTRRLRALTRRLVEWKFTRMSEVVAALSEAKSVAMQEEKQRNLEFYHVHNVNKD</sequence>
<accession>G4YK73</accession>
<feature type="compositionally biased region" description="Low complexity" evidence="1">
    <location>
        <begin position="122"/>
        <end position="138"/>
    </location>
</feature>
<proteinExistence type="predicted"/>
<feature type="region of interest" description="Disordered" evidence="1">
    <location>
        <begin position="114"/>
        <end position="251"/>
    </location>
</feature>
<dbReference type="KEGG" id="psoj:PHYSODRAFT_472296"/>
<dbReference type="GeneID" id="20654217"/>
<feature type="non-terminal residue" evidence="2">
    <location>
        <position position="1"/>
    </location>
</feature>
<organism evidence="2 3">
    <name type="scientific">Phytophthora sojae (strain P6497)</name>
    <name type="common">Soybean stem and root rot agent</name>
    <name type="synonym">Phytophthora megasperma f. sp. glycines</name>
    <dbReference type="NCBI Taxonomy" id="1094619"/>
    <lineage>
        <taxon>Eukaryota</taxon>
        <taxon>Sar</taxon>
        <taxon>Stramenopiles</taxon>
        <taxon>Oomycota</taxon>
        <taxon>Peronosporomycetes</taxon>
        <taxon>Peronosporales</taxon>
        <taxon>Peronosporaceae</taxon>
        <taxon>Phytophthora</taxon>
    </lineage>
</organism>
<reference evidence="2 3" key="1">
    <citation type="journal article" date="2006" name="Science">
        <title>Phytophthora genome sequences uncover evolutionary origins and mechanisms of pathogenesis.</title>
        <authorList>
            <person name="Tyler B.M."/>
            <person name="Tripathy S."/>
            <person name="Zhang X."/>
            <person name="Dehal P."/>
            <person name="Jiang R.H."/>
            <person name="Aerts A."/>
            <person name="Arredondo F.D."/>
            <person name="Baxter L."/>
            <person name="Bensasson D."/>
            <person name="Beynon J.L."/>
            <person name="Chapman J."/>
            <person name="Damasceno C.M."/>
            <person name="Dorrance A.E."/>
            <person name="Dou D."/>
            <person name="Dickerman A.W."/>
            <person name="Dubchak I.L."/>
            <person name="Garbelotto M."/>
            <person name="Gijzen M."/>
            <person name="Gordon S.G."/>
            <person name="Govers F."/>
            <person name="Grunwald N.J."/>
            <person name="Huang W."/>
            <person name="Ivors K.L."/>
            <person name="Jones R.W."/>
            <person name="Kamoun S."/>
            <person name="Krampis K."/>
            <person name="Lamour K.H."/>
            <person name="Lee M.K."/>
            <person name="McDonald W.H."/>
            <person name="Medina M."/>
            <person name="Meijer H.J."/>
            <person name="Nordberg E.K."/>
            <person name="Maclean D.J."/>
            <person name="Ospina-Giraldo M.D."/>
            <person name="Morris P.F."/>
            <person name="Phuntumart V."/>
            <person name="Putnam N.H."/>
            <person name="Rash S."/>
            <person name="Rose J.K."/>
            <person name="Sakihama Y."/>
            <person name="Salamov A.A."/>
            <person name="Savidor A."/>
            <person name="Scheuring C.F."/>
            <person name="Smith B.M."/>
            <person name="Sobral B.W."/>
            <person name="Terry A."/>
            <person name="Torto-Alalibo T.A."/>
            <person name="Win J."/>
            <person name="Xu Z."/>
            <person name="Zhang H."/>
            <person name="Grigoriev I.V."/>
            <person name="Rokhsar D.S."/>
            <person name="Boore J.L."/>
        </authorList>
    </citation>
    <scope>NUCLEOTIDE SEQUENCE [LARGE SCALE GENOMIC DNA]</scope>
    <source>
        <strain evidence="2 3">P6497</strain>
    </source>
</reference>
<feature type="compositionally biased region" description="Basic residues" evidence="1">
    <location>
        <begin position="208"/>
        <end position="218"/>
    </location>
</feature>
<gene>
    <name evidence="2" type="ORF">PHYSODRAFT_472296</name>
</gene>
<feature type="compositionally biased region" description="Polar residues" evidence="1">
    <location>
        <begin position="161"/>
        <end position="181"/>
    </location>
</feature>
<evidence type="ECO:0000313" key="3">
    <source>
        <dbReference type="Proteomes" id="UP000002640"/>
    </source>
</evidence>
<dbReference type="EMBL" id="JH159151">
    <property type="protein sequence ID" value="EGZ27835.1"/>
    <property type="molecule type" value="Genomic_DNA"/>
</dbReference>
<dbReference type="OMA" id="CMLARSY"/>
<dbReference type="Proteomes" id="UP000002640">
    <property type="component" value="Unassembled WGS sequence"/>
</dbReference>
<dbReference type="AlphaFoldDB" id="G4YK73"/>
<evidence type="ECO:0000313" key="2">
    <source>
        <dbReference type="EMBL" id="EGZ27835.1"/>
    </source>
</evidence>
<dbReference type="RefSeq" id="XP_009515110.1">
    <property type="nucleotide sequence ID" value="XM_009516815.1"/>
</dbReference>
<protein>
    <submittedName>
        <fullName evidence="2">Uncharacterized protein</fullName>
    </submittedName>
</protein>
<keyword evidence="3" id="KW-1185">Reference proteome</keyword>
<dbReference type="InParanoid" id="G4YK73"/>
<evidence type="ECO:0000256" key="1">
    <source>
        <dbReference type="SAM" id="MobiDB-lite"/>
    </source>
</evidence>